<feature type="non-terminal residue" evidence="1">
    <location>
        <position position="1"/>
    </location>
</feature>
<sequence length="214" mass="22784">PAAKPKPAAKPIWPSGASWLPKAAGGTRKPGAFGCGKCRWFPSGCRGCIAMHEVTPPADPLPRGTFLPPKQMPAGAAGMIKSLFSKVSIVDGPAVVDPDGHGVVALVPLRRGTLIHDPTAYFEPKPSAYAQAHLEEYDYIAGGMSSYVRLREPVLRHVAITYFLNEARGEGTEANVEWLAKGPEPGESGNRLVWRVLKEIGAGEELLVSYGGFA</sequence>
<dbReference type="Gene3D" id="2.170.270.10">
    <property type="entry name" value="SET domain"/>
    <property type="match status" value="1"/>
</dbReference>
<protein>
    <recommendedName>
        <fullName evidence="3">SET domain-containing protein</fullName>
    </recommendedName>
</protein>
<organism evidence="1 2">
    <name type="scientific">Tetraparma gracilis</name>
    <dbReference type="NCBI Taxonomy" id="2962635"/>
    <lineage>
        <taxon>Eukaryota</taxon>
        <taxon>Sar</taxon>
        <taxon>Stramenopiles</taxon>
        <taxon>Ochrophyta</taxon>
        <taxon>Bolidophyceae</taxon>
        <taxon>Parmales</taxon>
        <taxon>Triparmaceae</taxon>
        <taxon>Tetraparma</taxon>
    </lineage>
</organism>
<dbReference type="Proteomes" id="UP001165060">
    <property type="component" value="Unassembled WGS sequence"/>
</dbReference>
<dbReference type="SUPFAM" id="SSF82199">
    <property type="entry name" value="SET domain"/>
    <property type="match status" value="1"/>
</dbReference>
<keyword evidence="2" id="KW-1185">Reference proteome</keyword>
<evidence type="ECO:0000313" key="1">
    <source>
        <dbReference type="EMBL" id="GMI58653.1"/>
    </source>
</evidence>
<evidence type="ECO:0000313" key="2">
    <source>
        <dbReference type="Proteomes" id="UP001165060"/>
    </source>
</evidence>
<comment type="caution">
    <text evidence="1">The sequence shown here is derived from an EMBL/GenBank/DDBJ whole genome shotgun (WGS) entry which is preliminary data.</text>
</comment>
<reference evidence="1 2" key="1">
    <citation type="journal article" date="2023" name="Commun. Biol.">
        <title>Genome analysis of Parmales, the sister group of diatoms, reveals the evolutionary specialization of diatoms from phago-mixotrophs to photoautotrophs.</title>
        <authorList>
            <person name="Ban H."/>
            <person name="Sato S."/>
            <person name="Yoshikawa S."/>
            <person name="Yamada K."/>
            <person name="Nakamura Y."/>
            <person name="Ichinomiya M."/>
            <person name="Sato N."/>
            <person name="Blanc-Mathieu R."/>
            <person name="Endo H."/>
            <person name="Kuwata A."/>
            <person name="Ogata H."/>
        </authorList>
    </citation>
    <scope>NUCLEOTIDE SEQUENCE [LARGE SCALE GENOMIC DNA]</scope>
</reference>
<dbReference type="EMBL" id="BRYB01006481">
    <property type="protein sequence ID" value="GMI58653.1"/>
    <property type="molecule type" value="Genomic_DNA"/>
</dbReference>
<name>A0ABQ6NDT4_9STRA</name>
<evidence type="ECO:0008006" key="3">
    <source>
        <dbReference type="Google" id="ProtNLM"/>
    </source>
</evidence>
<dbReference type="InterPro" id="IPR046341">
    <property type="entry name" value="SET_dom_sf"/>
</dbReference>
<gene>
    <name evidence="1" type="ORF">TeGR_g3923</name>
</gene>
<accession>A0ABQ6NDT4</accession>
<proteinExistence type="predicted"/>